<dbReference type="Pfam" id="PF01844">
    <property type="entry name" value="HNH"/>
    <property type="match status" value="1"/>
</dbReference>
<feature type="domain" description="HNH" evidence="1">
    <location>
        <begin position="31"/>
        <end position="84"/>
    </location>
</feature>
<reference evidence="2 3" key="1">
    <citation type="submission" date="2018-01" db="EMBL/GenBank/DDBJ databases">
        <authorList>
            <person name="Grinwald M.F."/>
            <person name="Tasoff P."/>
            <person name="Simpson K.F."/>
            <person name="Vasser A."/>
            <person name="Shaffer C.D."/>
            <person name="Weston-Hafer K.A."/>
            <person name="Russell D.A."/>
            <person name="Pope W.H."/>
            <person name="Jacobs-Sera D."/>
            <person name="Hendrix R.W."/>
            <person name="Hatfull G.F."/>
        </authorList>
    </citation>
    <scope>NUCLEOTIDE SEQUENCE [LARGE SCALE GENOMIC DNA]</scope>
</reference>
<proteinExistence type="predicted"/>
<evidence type="ECO:0000259" key="1">
    <source>
        <dbReference type="Pfam" id="PF01844"/>
    </source>
</evidence>
<keyword evidence="2" id="KW-0255">Endonuclease</keyword>
<dbReference type="CDD" id="cd00085">
    <property type="entry name" value="HNHc"/>
    <property type="match status" value="1"/>
</dbReference>
<accession>A0A2L1IVV2</accession>
<evidence type="ECO:0000313" key="3">
    <source>
        <dbReference type="Proteomes" id="UP000241925"/>
    </source>
</evidence>
<dbReference type="OrthoDB" id="9918at10239"/>
<dbReference type="GO" id="GO:0004519">
    <property type="term" value="F:endonuclease activity"/>
    <property type="evidence" value="ECO:0007669"/>
    <property type="project" value="UniProtKB-KW"/>
</dbReference>
<sequence>MSVREGKQGRDRSPSRQDTIKRLREIWGPDCFLCGNPFASDSDITIEHWFPQAEGKRRGWSYDKINHIDNLRLAHKPCNSAKGDIVPNEDGTLPERQVKQRVIRTPRPDRCETCENGRLLLINELCDDCGSGPQPKSAPKATQKTPKECSHSGVDHCWMCFIGHVPRKSALEVIITGESS</sequence>
<keyword evidence="3" id="KW-1185">Reference proteome</keyword>
<organism evidence="2 3">
    <name type="scientific">Streptomyces phage BillNye</name>
    <dbReference type="NCBI Taxonomy" id="2079426"/>
    <lineage>
        <taxon>Viruses</taxon>
        <taxon>Duplodnaviria</taxon>
        <taxon>Heunggongvirae</taxon>
        <taxon>Uroviricota</taxon>
        <taxon>Caudoviricetes</taxon>
        <taxon>Stanwilliamsviridae</taxon>
        <taxon>Loccivirinae</taxon>
        <taxon>Wilnyevirus</taxon>
        <taxon>Wilnyevirus billnye</taxon>
    </lineage>
</organism>
<dbReference type="GO" id="GO:0003676">
    <property type="term" value="F:nucleic acid binding"/>
    <property type="evidence" value="ECO:0007669"/>
    <property type="project" value="InterPro"/>
</dbReference>
<gene>
    <name evidence="2" type="ORF">SEA_BILLNYE_83</name>
</gene>
<name>A0A2L1IVV2_9CAUD</name>
<dbReference type="InterPro" id="IPR002711">
    <property type="entry name" value="HNH"/>
</dbReference>
<protein>
    <submittedName>
        <fullName evidence="2">HNH endonuclease</fullName>
    </submittedName>
</protein>
<keyword evidence="2" id="KW-0540">Nuclease</keyword>
<dbReference type="Proteomes" id="UP000241925">
    <property type="component" value="Segment"/>
</dbReference>
<dbReference type="GO" id="GO:0008270">
    <property type="term" value="F:zinc ion binding"/>
    <property type="evidence" value="ECO:0007669"/>
    <property type="project" value="InterPro"/>
</dbReference>
<keyword evidence="2" id="KW-0378">Hydrolase</keyword>
<dbReference type="EMBL" id="MG757153">
    <property type="protein sequence ID" value="AVD99283.1"/>
    <property type="molecule type" value="Genomic_DNA"/>
</dbReference>
<evidence type="ECO:0000313" key="2">
    <source>
        <dbReference type="EMBL" id="AVD99283.1"/>
    </source>
</evidence>
<dbReference type="InterPro" id="IPR003615">
    <property type="entry name" value="HNH_nuc"/>
</dbReference>
<dbReference type="Gene3D" id="1.10.30.50">
    <property type="match status" value="1"/>
</dbReference>